<dbReference type="eggNOG" id="COG0236">
    <property type="taxonomic scope" value="Bacteria"/>
</dbReference>
<sequence length="82" mass="9204">MNKEKIVEVLIHNIREVLPEMDEYSFQSEDTLSDLGADSVDRAEIINLMLEELSLRIPRVELAGVSNLGELVEVLHGKLQSA</sequence>
<dbReference type="NCBIfam" id="NF005502">
    <property type="entry name" value="PRK07117.1"/>
    <property type="match status" value="1"/>
</dbReference>
<proteinExistence type="predicted"/>
<dbReference type="AlphaFoldDB" id="W7YFP9"/>
<keyword evidence="5" id="KW-1185">Reference proteome</keyword>
<dbReference type="RefSeq" id="WP_036646963.1">
    <property type="nucleotide sequence ID" value="NZ_BAVZ01000003.1"/>
</dbReference>
<organism evidence="4 5">
    <name type="scientific">Paenibacillus pini JCM 16418</name>
    <dbReference type="NCBI Taxonomy" id="1236976"/>
    <lineage>
        <taxon>Bacteria</taxon>
        <taxon>Bacillati</taxon>
        <taxon>Bacillota</taxon>
        <taxon>Bacilli</taxon>
        <taxon>Bacillales</taxon>
        <taxon>Paenibacillaceae</taxon>
        <taxon>Paenibacillus</taxon>
    </lineage>
</organism>
<dbReference type="Pfam" id="PF00550">
    <property type="entry name" value="PP-binding"/>
    <property type="match status" value="1"/>
</dbReference>
<evidence type="ECO:0000313" key="4">
    <source>
        <dbReference type="EMBL" id="GAF07302.1"/>
    </source>
</evidence>
<dbReference type="InterPro" id="IPR020806">
    <property type="entry name" value="PKS_PP-bd"/>
</dbReference>
<dbReference type="EMBL" id="BAVZ01000003">
    <property type="protein sequence ID" value="GAF07302.1"/>
    <property type="molecule type" value="Genomic_DNA"/>
</dbReference>
<reference evidence="4 5" key="1">
    <citation type="journal article" date="2014" name="Genome Announc.">
        <title>Draft Genome Sequence of Paenibacillus pini JCM 16418T, Isolated from the Rhizosphere of Pine Tree.</title>
        <authorList>
            <person name="Yuki M."/>
            <person name="Oshima K."/>
            <person name="Suda W."/>
            <person name="Oshida Y."/>
            <person name="Kitamura K."/>
            <person name="Iida Y."/>
            <person name="Hattori M."/>
            <person name="Ohkuma M."/>
        </authorList>
    </citation>
    <scope>NUCLEOTIDE SEQUENCE [LARGE SCALE GENOMIC DNA]</scope>
    <source>
        <strain evidence="4 5">JCM 16418</strain>
    </source>
</reference>
<dbReference type="SMART" id="SM00823">
    <property type="entry name" value="PKS_PP"/>
    <property type="match status" value="1"/>
</dbReference>
<evidence type="ECO:0000256" key="2">
    <source>
        <dbReference type="ARBA" id="ARBA00022553"/>
    </source>
</evidence>
<keyword evidence="1" id="KW-0596">Phosphopantetheine</keyword>
<dbReference type="GO" id="GO:0031177">
    <property type="term" value="F:phosphopantetheine binding"/>
    <property type="evidence" value="ECO:0007669"/>
    <property type="project" value="InterPro"/>
</dbReference>
<dbReference type="Proteomes" id="UP000019364">
    <property type="component" value="Unassembled WGS sequence"/>
</dbReference>
<dbReference type="InterPro" id="IPR009081">
    <property type="entry name" value="PP-bd_ACP"/>
</dbReference>
<dbReference type="PROSITE" id="PS50075">
    <property type="entry name" value="CARRIER"/>
    <property type="match status" value="1"/>
</dbReference>
<name>W7YFP9_9BACL</name>
<gene>
    <name evidence="4" type="ORF">JCM16418_1312</name>
</gene>
<protein>
    <submittedName>
        <fullName evidence="4">Acyl carrier protein</fullName>
    </submittedName>
</protein>
<feature type="domain" description="Carrier" evidence="3">
    <location>
        <begin position="1"/>
        <end position="79"/>
    </location>
</feature>
<accession>W7YFP9</accession>
<evidence type="ECO:0000256" key="1">
    <source>
        <dbReference type="ARBA" id="ARBA00022450"/>
    </source>
</evidence>
<evidence type="ECO:0000259" key="3">
    <source>
        <dbReference type="PROSITE" id="PS50075"/>
    </source>
</evidence>
<comment type="caution">
    <text evidence="4">The sequence shown here is derived from an EMBL/GenBank/DDBJ whole genome shotgun (WGS) entry which is preliminary data.</text>
</comment>
<dbReference type="SUPFAM" id="SSF47336">
    <property type="entry name" value="ACP-like"/>
    <property type="match status" value="1"/>
</dbReference>
<dbReference type="Gene3D" id="1.10.1200.10">
    <property type="entry name" value="ACP-like"/>
    <property type="match status" value="1"/>
</dbReference>
<dbReference type="OrthoDB" id="487863at2"/>
<evidence type="ECO:0000313" key="5">
    <source>
        <dbReference type="Proteomes" id="UP000019364"/>
    </source>
</evidence>
<dbReference type="STRING" id="1236976.JCM16418_1312"/>
<dbReference type="InterPro" id="IPR036736">
    <property type="entry name" value="ACP-like_sf"/>
</dbReference>
<keyword evidence="2" id="KW-0597">Phosphoprotein</keyword>